<keyword evidence="4" id="KW-1185">Reference proteome</keyword>
<feature type="compositionally biased region" description="Polar residues" evidence="1">
    <location>
        <begin position="139"/>
        <end position="149"/>
    </location>
</feature>
<sequence length="1178" mass="136387">MSIPNTPKKNSVAFNDNADKNETPTPKTAKSQNNTKQSRATPSPRRFKKPLFDDTPPINRYMVQMAKNRFDTSKNYRKEIRNIFHKSDQFAVFQQKSVLVLPTELTPDRYILGKFNAAPEKILKDRGISRKVTRRTDLFNRNQNNSQLTPGRDRYEKDNEVLIEEIEQTDYYTEEQQSSSKEHLGQSNQDRNNNLHHSEPQQDDIDTKDTNHQHEDNDFVQPEDQLVNNEEENGQNTVERGDRLENQKVEDNHNKPKDTDRNEKETSKDQNAEVDNHDEEKGTSPVQIEEEEEENEENATKTHTEVQQSNENEVQHDHDAAEAQQNNQKEYSYDQIHSENNHNEEKEATPIQLEEEEEVNDQGDENEVQQDQNAAENNQSEEKEDPPIQLEEEEEVNDQENENEVQQDQNAAEAATENAENEATNEQLVTHANEEGTSFDQIATENENEAVERETSPTPGNNDNDNENEAEQQPEPEQRGTSLPTENNENSNANNNENSNANNNENSNANNNENSNANNNENSNANNNENSNANEDENNSANDNENSNANNNENSNANNNENSNANNNENSNANEDENNSANNNEDENLASDSIDQYATTSDQNRQFTSPATETEAEVHSKSQDYSNPSNNNNTTNQVDDEIPLPDFGASTTDRQAHLEPFMPPMSPPRFIRLDRSDPSIHHTGDQLLEISLRPYLFSLTKKYGTPISTLRDIPQMELNDWQSMGFDWVWLYGAWQIGQYVIDYDLIDGHLLKSYNEYLPDWQREDVIGYPLCIYKYEVCPEVGTEENLEWFRNELKKRGIKLMLDFVPNDTAIDSPEMTSNPDFYIHSTMDPDDDQFDSSRFMGNHDGIAFGAGLNMPPMHFNAQLNLFNKKCRDYQIERLFKISQMCDGVRVHLPQYLINSHFADYWKNELFENNRNVVDVDYTNENEEFWLLAISKVRSFNPNFVFVAESYGESNQDKLIKCGFNYVYEKELLDKLVFSDVKGFRDLIFQNNEHITSKRMVHFVENHDEKRILDLFWNNDRMACAASAALLTLPGIRLFNFHQWLGYSHQIHVNLRRSFDPHINKTIMLFYVRLFRVLDTNAIRFGEWTPKNVYESDTVIAWKWVKDKQHILVTINFSNERSGGRIILNDAPTDSREITVHELIANTYYTRDPQELIDEGLHLSLDKYETQIFEY</sequence>
<feature type="compositionally biased region" description="Acidic residues" evidence="1">
    <location>
        <begin position="353"/>
        <end position="368"/>
    </location>
</feature>
<evidence type="ECO:0000313" key="4">
    <source>
        <dbReference type="Proteomes" id="UP001470230"/>
    </source>
</evidence>
<feature type="compositionally biased region" description="Polar residues" evidence="1">
    <location>
        <begin position="1"/>
        <end position="14"/>
    </location>
</feature>
<feature type="compositionally biased region" description="Basic and acidic residues" evidence="1">
    <location>
        <begin position="196"/>
        <end position="217"/>
    </location>
</feature>
<feature type="compositionally biased region" description="Polar residues" evidence="1">
    <location>
        <begin position="369"/>
        <end position="378"/>
    </location>
</feature>
<feature type="compositionally biased region" description="Acidic residues" evidence="1">
    <location>
        <begin position="288"/>
        <end position="297"/>
    </location>
</feature>
<organism evidence="3 4">
    <name type="scientific">Tritrichomonas musculus</name>
    <dbReference type="NCBI Taxonomy" id="1915356"/>
    <lineage>
        <taxon>Eukaryota</taxon>
        <taxon>Metamonada</taxon>
        <taxon>Parabasalia</taxon>
        <taxon>Tritrichomonadida</taxon>
        <taxon>Tritrichomonadidae</taxon>
        <taxon>Tritrichomonas</taxon>
    </lineage>
</organism>
<dbReference type="InterPro" id="IPR017853">
    <property type="entry name" value="GH"/>
</dbReference>
<reference evidence="3 4" key="1">
    <citation type="submission" date="2024-04" db="EMBL/GenBank/DDBJ databases">
        <title>Tritrichomonas musculus Genome.</title>
        <authorList>
            <person name="Alves-Ferreira E."/>
            <person name="Grigg M."/>
            <person name="Lorenzi H."/>
            <person name="Galac M."/>
        </authorList>
    </citation>
    <scope>NUCLEOTIDE SEQUENCE [LARGE SCALE GENOMIC DNA]</scope>
    <source>
        <strain evidence="3 4">EAF2021</strain>
    </source>
</reference>
<protein>
    <recommendedName>
        <fullName evidence="2">Glycosyl hydrolase family 13 catalytic domain-containing protein</fullName>
    </recommendedName>
</protein>
<feature type="compositionally biased region" description="Polar residues" evidence="1">
    <location>
        <begin position="427"/>
        <end position="445"/>
    </location>
</feature>
<feature type="region of interest" description="Disordered" evidence="1">
    <location>
        <begin position="134"/>
        <end position="157"/>
    </location>
</feature>
<evidence type="ECO:0000256" key="1">
    <source>
        <dbReference type="SAM" id="MobiDB-lite"/>
    </source>
</evidence>
<dbReference type="PANTHER" id="PTHR47786">
    <property type="entry name" value="ALPHA-1,4-GLUCAN:MALTOSE-1-PHOSPHATE MALTOSYLTRANSFERASE"/>
    <property type="match status" value="1"/>
</dbReference>
<evidence type="ECO:0000313" key="3">
    <source>
        <dbReference type="EMBL" id="KAK8836010.1"/>
    </source>
</evidence>
<dbReference type="PANTHER" id="PTHR47786:SF2">
    <property type="entry name" value="GLYCOSYL HYDROLASE FAMILY 13 CATALYTIC DOMAIN-CONTAINING PROTEIN"/>
    <property type="match status" value="1"/>
</dbReference>
<feature type="compositionally biased region" description="Polar residues" evidence="1">
    <location>
        <begin position="170"/>
        <end position="192"/>
    </location>
</feature>
<feature type="region of interest" description="Disordered" evidence="1">
    <location>
        <begin position="169"/>
        <end position="588"/>
    </location>
</feature>
<feature type="compositionally biased region" description="Basic and acidic residues" evidence="1">
    <location>
        <begin position="336"/>
        <end position="348"/>
    </location>
</feature>
<feature type="compositionally biased region" description="Acidic residues" evidence="1">
    <location>
        <begin position="464"/>
        <end position="474"/>
    </location>
</feature>
<feature type="compositionally biased region" description="Low complexity" evidence="1">
    <location>
        <begin position="486"/>
        <end position="573"/>
    </location>
</feature>
<feature type="compositionally biased region" description="Basic and acidic residues" evidence="1">
    <location>
        <begin position="239"/>
        <end position="282"/>
    </location>
</feature>
<feature type="domain" description="Glycosyl hydrolase family 13 catalytic" evidence="2">
    <location>
        <begin position="691"/>
        <end position="1063"/>
    </location>
</feature>
<feature type="region of interest" description="Disordered" evidence="1">
    <location>
        <begin position="601"/>
        <end position="651"/>
    </location>
</feature>
<accession>A0ABR2GPY5</accession>
<evidence type="ECO:0000259" key="2">
    <source>
        <dbReference type="SMART" id="SM00642"/>
    </source>
</evidence>
<feature type="compositionally biased region" description="Acidic residues" evidence="1">
    <location>
        <begin position="390"/>
        <end position="405"/>
    </location>
</feature>
<dbReference type="InterPro" id="IPR006047">
    <property type="entry name" value="GH13_cat_dom"/>
</dbReference>
<dbReference type="SUPFAM" id="SSF51445">
    <property type="entry name" value="(Trans)glycosidases"/>
    <property type="match status" value="1"/>
</dbReference>
<feature type="compositionally biased region" description="Polar residues" evidence="1">
    <location>
        <begin position="23"/>
        <end position="41"/>
    </location>
</feature>
<feature type="compositionally biased region" description="Acidic residues" evidence="1">
    <location>
        <begin position="574"/>
        <end position="588"/>
    </location>
</feature>
<name>A0ABR2GPY5_9EUKA</name>
<dbReference type="EMBL" id="JAPFFF010000071">
    <property type="protein sequence ID" value="KAK8836010.1"/>
    <property type="molecule type" value="Genomic_DNA"/>
</dbReference>
<dbReference type="SMART" id="SM00642">
    <property type="entry name" value="Aamy"/>
    <property type="match status" value="1"/>
</dbReference>
<feature type="region of interest" description="Disordered" evidence="1">
    <location>
        <begin position="1"/>
        <end position="56"/>
    </location>
</feature>
<feature type="compositionally biased region" description="Low complexity" evidence="1">
    <location>
        <begin position="626"/>
        <end position="636"/>
    </location>
</feature>
<proteinExistence type="predicted"/>
<comment type="caution">
    <text evidence="3">The sequence shown here is derived from an EMBL/GenBank/DDBJ whole genome shotgun (WGS) entry which is preliminary data.</text>
</comment>
<gene>
    <name evidence="3" type="ORF">M9Y10_040209</name>
</gene>
<dbReference type="Gene3D" id="3.20.20.80">
    <property type="entry name" value="Glycosidases"/>
    <property type="match status" value="1"/>
</dbReference>
<feature type="compositionally biased region" description="Polar residues" evidence="1">
    <location>
        <begin position="601"/>
        <end position="612"/>
    </location>
</feature>
<feature type="compositionally biased region" description="Low complexity" evidence="1">
    <location>
        <begin position="406"/>
        <end position="426"/>
    </location>
</feature>
<dbReference type="Proteomes" id="UP001470230">
    <property type="component" value="Unassembled WGS sequence"/>
</dbReference>